<dbReference type="InterPro" id="IPR013424">
    <property type="entry name" value="Ice-binding_C"/>
</dbReference>
<accession>A0ABT3G297</accession>
<evidence type="ECO:0000313" key="2">
    <source>
        <dbReference type="EMBL" id="MCW1913953.1"/>
    </source>
</evidence>
<protein>
    <submittedName>
        <fullName evidence="2">PEP-CTERM sorting domain-containing protein</fullName>
    </submittedName>
</protein>
<dbReference type="NCBIfam" id="TIGR02595">
    <property type="entry name" value="PEP_CTERM"/>
    <property type="match status" value="1"/>
</dbReference>
<evidence type="ECO:0000313" key="3">
    <source>
        <dbReference type="Proteomes" id="UP001165653"/>
    </source>
</evidence>
<organism evidence="2 3">
    <name type="scientific">Luteolibacter rhizosphaerae</name>
    <dbReference type="NCBI Taxonomy" id="2989719"/>
    <lineage>
        <taxon>Bacteria</taxon>
        <taxon>Pseudomonadati</taxon>
        <taxon>Verrucomicrobiota</taxon>
        <taxon>Verrucomicrobiia</taxon>
        <taxon>Verrucomicrobiales</taxon>
        <taxon>Verrucomicrobiaceae</taxon>
        <taxon>Luteolibacter</taxon>
    </lineage>
</organism>
<gene>
    <name evidence="2" type="ORF">OJ996_10225</name>
</gene>
<reference evidence="2" key="1">
    <citation type="submission" date="2022-10" db="EMBL/GenBank/DDBJ databases">
        <title>Luteolibacter sp. GHJ8, whole genome shotgun sequencing project.</title>
        <authorList>
            <person name="Zhao G."/>
            <person name="Shen L."/>
        </authorList>
    </citation>
    <scope>NUCLEOTIDE SEQUENCE</scope>
    <source>
        <strain evidence="2">GHJ8</strain>
    </source>
</reference>
<keyword evidence="1" id="KW-0732">Signal</keyword>
<proteinExistence type="predicted"/>
<evidence type="ECO:0000256" key="1">
    <source>
        <dbReference type="SAM" id="SignalP"/>
    </source>
</evidence>
<comment type="caution">
    <text evidence="2">The sequence shown here is derived from an EMBL/GenBank/DDBJ whole genome shotgun (WGS) entry which is preliminary data.</text>
</comment>
<feature type="chain" id="PRO_5046668969" evidence="1">
    <location>
        <begin position="21"/>
        <end position="288"/>
    </location>
</feature>
<dbReference type="Proteomes" id="UP001165653">
    <property type="component" value="Unassembled WGS sequence"/>
</dbReference>
<keyword evidence="3" id="KW-1185">Reference proteome</keyword>
<name>A0ABT3G297_9BACT</name>
<dbReference type="EMBL" id="JAPDDR010000004">
    <property type="protein sequence ID" value="MCW1913953.1"/>
    <property type="molecule type" value="Genomic_DNA"/>
</dbReference>
<sequence length="288" mass="30900">MPSVASHTSLALAALISAAAGQTYVDLNFSNNVQPATQMYPNNSTLGPYYTSEPSLDFANAGTYNGIGIDVRVSQIGLTDGETSNLRPTSTYEWVGWIPDYNTSAGSDDLGVYYRHDGNYSQETGGIAWSMSFYEAGSNFSVPVTLPGVRFLIYDHDGEPYQSESIRAFGSDGLVGYQLHNNSEISVVDENGNLRFDSRGSNHLETTADGGMILYYNNVSSVRFDWFATTQFGLAPESHGIFAAIDGNLGLTNGSTNGFGNFVPVPEPSTALLTGAAAAGMALRRRRC</sequence>
<dbReference type="RefSeq" id="WP_264513455.1">
    <property type="nucleotide sequence ID" value="NZ_JAPDDR010000004.1"/>
</dbReference>
<feature type="signal peptide" evidence="1">
    <location>
        <begin position="1"/>
        <end position="20"/>
    </location>
</feature>